<evidence type="ECO:0000313" key="1">
    <source>
        <dbReference type="EMBL" id="CUI17193.1"/>
    </source>
</evidence>
<reference evidence="2" key="1">
    <citation type="submission" date="2015-09" db="EMBL/GenBank/DDBJ databases">
        <authorList>
            <person name="Bertelli C."/>
        </authorList>
    </citation>
    <scope>NUCLEOTIDE SEQUENCE [LARGE SCALE GENOMIC DNA]</scope>
    <source>
        <strain evidence="2">KNic</strain>
    </source>
</reference>
<dbReference type="STRING" id="389348.PNK_1584"/>
<evidence type="ECO:0000313" key="2">
    <source>
        <dbReference type="Proteomes" id="UP000069902"/>
    </source>
</evidence>
<dbReference type="PATRIC" id="fig|389348.3.peg.1771"/>
<dbReference type="InParanoid" id="A0A0U5JAY5"/>
<accession>A0A0U5JAY5</accession>
<dbReference type="EMBL" id="LN879502">
    <property type="protein sequence ID" value="CUI17193.1"/>
    <property type="molecule type" value="Genomic_DNA"/>
</dbReference>
<organism evidence="1 2">
    <name type="scientific">Candidatus Protochlamydia naegleriophila</name>
    <dbReference type="NCBI Taxonomy" id="389348"/>
    <lineage>
        <taxon>Bacteria</taxon>
        <taxon>Pseudomonadati</taxon>
        <taxon>Chlamydiota</taxon>
        <taxon>Chlamydiia</taxon>
        <taxon>Parachlamydiales</taxon>
        <taxon>Parachlamydiaceae</taxon>
        <taxon>Candidatus Protochlamydia</taxon>
    </lineage>
</organism>
<name>A0A0U5JAY5_9BACT</name>
<dbReference type="RefSeq" id="WP_032124217.1">
    <property type="nucleotide sequence ID" value="NZ_LN879502.1"/>
</dbReference>
<keyword evidence="2" id="KW-1185">Reference proteome</keyword>
<dbReference type="AlphaFoldDB" id="A0A0U5JAY5"/>
<protein>
    <recommendedName>
        <fullName evidence="3">16S/18S rRNA aminocarboxypropyltransferase Tsr3 C-terminal domain-containing protein</fullName>
    </recommendedName>
</protein>
<proteinExistence type="predicted"/>
<dbReference type="KEGG" id="pnl:PNK_1584"/>
<evidence type="ECO:0008006" key="3">
    <source>
        <dbReference type="Google" id="ProtNLM"/>
    </source>
</evidence>
<gene>
    <name evidence="1" type="ORF">PNK_1584</name>
</gene>
<dbReference type="Proteomes" id="UP000069902">
    <property type="component" value="Chromosome cPNK"/>
</dbReference>
<sequence>MQSFPPTVVIRHRLENLKKCSLRGLESRSDFIFLTYPYKSLPDLSGYIILAVDAPPLSVDDAKRGLLVLDATWRYAEKMMKPLHQQPQYIYRSLPHHYRTAYPRCQHDCPDPERGLASIEAIYLSYLLMGRSVEGLLDRYYWKEQFLRINQLLN</sequence>